<dbReference type="KEGG" id="prz:GZH47_07685"/>
<dbReference type="InterPro" id="IPR012854">
    <property type="entry name" value="Cu_amine_oxidase-like_N"/>
</dbReference>
<protein>
    <submittedName>
        <fullName evidence="2">Copper amine oxidase N-terminal domain-containing protein</fullName>
    </submittedName>
</protein>
<evidence type="ECO:0000313" key="2">
    <source>
        <dbReference type="EMBL" id="QHW30747.1"/>
    </source>
</evidence>
<keyword evidence="3" id="KW-1185">Reference proteome</keyword>
<gene>
    <name evidence="2" type="ORF">GZH47_07685</name>
</gene>
<dbReference type="RefSeq" id="WP_162639556.1">
    <property type="nucleotide sequence ID" value="NZ_CP048286.1"/>
</dbReference>
<dbReference type="EMBL" id="CP048286">
    <property type="protein sequence ID" value="QHW30747.1"/>
    <property type="molecule type" value="Genomic_DNA"/>
</dbReference>
<dbReference type="Proteomes" id="UP000479114">
    <property type="component" value="Chromosome"/>
</dbReference>
<feature type="domain" description="Copper amine oxidase-like N-terminal" evidence="1">
    <location>
        <begin position="434"/>
        <end position="526"/>
    </location>
</feature>
<dbReference type="InterPro" id="IPR036582">
    <property type="entry name" value="Mao_N_sf"/>
</dbReference>
<dbReference type="AlphaFoldDB" id="A0A6C0NX05"/>
<dbReference type="SUPFAM" id="SSF55383">
    <property type="entry name" value="Copper amine oxidase, domain N"/>
    <property type="match status" value="1"/>
</dbReference>
<reference evidence="2 3" key="1">
    <citation type="submission" date="2020-02" db="EMBL/GenBank/DDBJ databases">
        <title>Paenibacillus sp. nov., isolated from rhizosphere soil of tomato.</title>
        <authorList>
            <person name="Weon H.-Y."/>
            <person name="Lee S.A."/>
        </authorList>
    </citation>
    <scope>NUCLEOTIDE SEQUENCE [LARGE SCALE GENOMIC DNA]</scope>
    <source>
        <strain evidence="2 3">14171R-81</strain>
    </source>
</reference>
<dbReference type="Gene3D" id="3.30.457.10">
    <property type="entry name" value="Copper amine oxidase-like, N-terminal domain"/>
    <property type="match status" value="1"/>
</dbReference>
<accession>A0A6C0NX05</accession>
<sequence>MKSWKRSTKTFGLLAIALVMIIVAGCQALNGLDFNAMFKQSLNTTSYESNETVEFKLLLNDGAEEELEGEEAEIIKLISNMKLQLTDMKSDEEKGMSAKGSLDLGTKHIPFELRINNEAAEFDLDGAKKPIYLQLTDPDAKAAASADDEALMAVGKQMIDTVSGFAIDNLPNPTNLSVKPGQETVHGDTLTGMNVHAELKGHELLDWLKSYIDALIGDKEGLKSVLTALMDAVKSQQGVLEETPVDSLFGSLPEEDETAAAIDKATGQIIDALTELKDQIAQSEKENAEELDAVLNDGTYVKGDLFVDTKLDIRKAAIEAAIAIQDAPLSDEAAAAAADEDEDFQFEDSLMTVSPFKGIWMKVTTDRWNVNGDVQPLQPSADKPVLNAESLMNMEGYEVLQQFDKGSVVYDLLRNQAHISRQTLMLSPEYSRYAPIVTPSGIAIIPLRYAAETFGATVTEEKGGMIRVLDGATNANILLKKGSSNAIINGKTVKWSFPMTVVNNMTYVPARDFAKALGAQISWEKTYGSKTLILVREP</sequence>
<organism evidence="2 3">
    <name type="scientific">Paenibacillus rhizovicinus</name>
    <dbReference type="NCBI Taxonomy" id="2704463"/>
    <lineage>
        <taxon>Bacteria</taxon>
        <taxon>Bacillati</taxon>
        <taxon>Bacillota</taxon>
        <taxon>Bacilli</taxon>
        <taxon>Bacillales</taxon>
        <taxon>Paenibacillaceae</taxon>
        <taxon>Paenibacillus</taxon>
    </lineage>
</organism>
<evidence type="ECO:0000259" key="1">
    <source>
        <dbReference type="Pfam" id="PF07833"/>
    </source>
</evidence>
<dbReference type="PROSITE" id="PS51257">
    <property type="entry name" value="PROKAR_LIPOPROTEIN"/>
    <property type="match status" value="1"/>
</dbReference>
<dbReference type="Pfam" id="PF07833">
    <property type="entry name" value="Cu_amine_oxidN1"/>
    <property type="match status" value="1"/>
</dbReference>
<evidence type="ECO:0000313" key="3">
    <source>
        <dbReference type="Proteomes" id="UP000479114"/>
    </source>
</evidence>
<proteinExistence type="predicted"/>
<name>A0A6C0NX05_9BACL</name>